<evidence type="ECO:0000313" key="3">
    <source>
        <dbReference type="EMBL" id="NMW66158.1"/>
    </source>
</evidence>
<comment type="caution">
    <text evidence="3">The sequence shown here is derived from an EMBL/GenBank/DDBJ whole genome shotgun (WGS) entry which is preliminary data.</text>
</comment>
<dbReference type="PANTHER" id="PTHR43649">
    <property type="entry name" value="ARABINOSE-BINDING PROTEIN-RELATED"/>
    <property type="match status" value="1"/>
</dbReference>
<dbReference type="RefSeq" id="WP_211587120.1">
    <property type="nucleotide sequence ID" value="NZ_JABCUR010000019.1"/>
</dbReference>
<organism evidence="3 4">
    <name type="scientific">Mobiluncus mulieris</name>
    <dbReference type="NCBI Taxonomy" id="2052"/>
    <lineage>
        <taxon>Bacteria</taxon>
        <taxon>Bacillati</taxon>
        <taxon>Actinomycetota</taxon>
        <taxon>Actinomycetes</taxon>
        <taxon>Actinomycetales</taxon>
        <taxon>Actinomycetaceae</taxon>
        <taxon>Mobiluncus</taxon>
    </lineage>
</organism>
<feature type="signal peptide" evidence="2">
    <location>
        <begin position="1"/>
        <end position="22"/>
    </location>
</feature>
<dbReference type="PROSITE" id="PS51257">
    <property type="entry name" value="PROKAR_LIPOPROTEIN"/>
    <property type="match status" value="1"/>
</dbReference>
<evidence type="ECO:0000256" key="1">
    <source>
        <dbReference type="ARBA" id="ARBA00022729"/>
    </source>
</evidence>
<dbReference type="PANTHER" id="PTHR43649:SF33">
    <property type="entry name" value="POLYGALACTURONAN_RHAMNOGALACTURONAN-BINDING PROTEIN YTCQ"/>
    <property type="match status" value="1"/>
</dbReference>
<protein>
    <submittedName>
        <fullName evidence="3">Extracellular solute-binding protein</fullName>
    </submittedName>
</protein>
<name>A0A7Y0U3E3_9ACTO</name>
<dbReference type="Proteomes" id="UP000578252">
    <property type="component" value="Unassembled WGS sequence"/>
</dbReference>
<keyword evidence="1 2" id="KW-0732">Signal</keyword>
<dbReference type="Gene3D" id="3.40.190.10">
    <property type="entry name" value="Periplasmic binding protein-like II"/>
    <property type="match status" value="1"/>
</dbReference>
<gene>
    <name evidence="3" type="ORF">HHJ78_11780</name>
</gene>
<reference evidence="3 4" key="1">
    <citation type="submission" date="2020-04" db="EMBL/GenBank/DDBJ databases">
        <title>Antimicrobial susceptibility and clonality of vaginal-derived multi-drug resistant Mobiluncus isolates in China.</title>
        <authorList>
            <person name="Zhang X."/>
        </authorList>
    </citation>
    <scope>NUCLEOTIDE SEQUENCE [LARGE SCALE GENOMIC DNA]</scope>
    <source>
        <strain evidence="3 4">13</strain>
    </source>
</reference>
<dbReference type="SUPFAM" id="SSF53850">
    <property type="entry name" value="Periplasmic binding protein-like II"/>
    <property type="match status" value="1"/>
</dbReference>
<dbReference type="AlphaFoldDB" id="A0A7Y0U3E3"/>
<dbReference type="EMBL" id="JABCUR010000019">
    <property type="protein sequence ID" value="NMW66158.1"/>
    <property type="molecule type" value="Genomic_DNA"/>
</dbReference>
<sequence length="440" mass="46976">MKSSRKMLKITAMAGISALALAGLSACSGGASETKTPEAKSPASEKPVTIKYLHRLPDGEGMTKVTEVVAEWNKEHPNIQVEATKFDGKAQELIKKLETDVKAGTAPCLAQVGYADLAEVYVKQLVEDVSGEIGKYKDKFAEGPLNSMSVDGKYFGLPQDTGPLVYYYNKAAFEELGLKVPTTSDELIEEAKKAAAKGKYIVDYQTDEAGNMMPALSAAAGDQWFKVEGDSWKVDTSGTGSTKVADFWQKLLDAKATATVQRWSEETWKSALNDNIIGTIGAAWEAPLLAGDMAGTPNEGKWAVAQLPSFGDKAATGPDGGSGVAVIKGCEAPAQAMEFNAWFNTQIEALVSQGLVVAAKGKMTTPEKVSKFYGGQDVAAELTKANETMNPFTYIPSWSSVQQNAEQAQKAVDGGKVADLFKWNADTAKEALKNLNLKVS</sequence>
<evidence type="ECO:0000313" key="4">
    <source>
        <dbReference type="Proteomes" id="UP000578252"/>
    </source>
</evidence>
<dbReference type="InterPro" id="IPR050490">
    <property type="entry name" value="Bact_solute-bd_prot1"/>
</dbReference>
<proteinExistence type="predicted"/>
<feature type="chain" id="PRO_5038582623" evidence="2">
    <location>
        <begin position="23"/>
        <end position="440"/>
    </location>
</feature>
<accession>A0A7Y0U3E3</accession>
<evidence type="ECO:0000256" key="2">
    <source>
        <dbReference type="SAM" id="SignalP"/>
    </source>
</evidence>